<protein>
    <recommendedName>
        <fullName evidence="2">Protein BatD</fullName>
    </recommendedName>
</protein>
<proteinExistence type="predicted"/>
<dbReference type="InterPro" id="IPR006311">
    <property type="entry name" value="TAT_signal"/>
</dbReference>
<accession>X0WUD1</accession>
<reference evidence="1" key="1">
    <citation type="journal article" date="2014" name="Front. Microbiol.">
        <title>High frequency of phylogenetically diverse reductive dehalogenase-homologous genes in deep subseafloor sedimentary metagenomes.</title>
        <authorList>
            <person name="Kawai M."/>
            <person name="Futagami T."/>
            <person name="Toyoda A."/>
            <person name="Takaki Y."/>
            <person name="Nishi S."/>
            <person name="Hori S."/>
            <person name="Arai W."/>
            <person name="Tsubouchi T."/>
            <person name="Morono Y."/>
            <person name="Uchiyama I."/>
            <person name="Ito T."/>
            <person name="Fujiyama A."/>
            <person name="Inagaki F."/>
            <person name="Takami H."/>
        </authorList>
    </citation>
    <scope>NUCLEOTIDE SEQUENCE</scope>
    <source>
        <strain evidence="1">Expedition CK06-06</strain>
    </source>
</reference>
<evidence type="ECO:0000313" key="1">
    <source>
        <dbReference type="EMBL" id="GAG28078.1"/>
    </source>
</evidence>
<dbReference type="EMBL" id="BARS01032490">
    <property type="protein sequence ID" value="GAG28078.1"/>
    <property type="molecule type" value="Genomic_DNA"/>
</dbReference>
<dbReference type="Pfam" id="PF13584">
    <property type="entry name" value="BatD"/>
    <property type="match status" value="1"/>
</dbReference>
<sequence length="209" mass="22645">MSGRRQAVVRCAAVAAAMLLPRAAVAASLTLSADPRSVEVGETVTLTLRLQGATPRAAPEAKLPPGSRIVGRPTSRRRLDVRQGAWSYEYTYKITFDKAGNYKLGPVKIRTDRGAVSSDTIAVAAGKSRDILVFAEIKPARCYVGQPVVATFAYARARKTSTEQLSVPFLEEIPGVRLHDPENLAERWQQSGRLPGHVVLNIASPRTQV</sequence>
<name>X0WUD1_9ZZZZ</name>
<dbReference type="AlphaFoldDB" id="X0WUD1"/>
<gene>
    <name evidence="1" type="ORF">S01H1_50425</name>
</gene>
<feature type="non-terminal residue" evidence="1">
    <location>
        <position position="209"/>
    </location>
</feature>
<organism evidence="1">
    <name type="scientific">marine sediment metagenome</name>
    <dbReference type="NCBI Taxonomy" id="412755"/>
    <lineage>
        <taxon>unclassified sequences</taxon>
        <taxon>metagenomes</taxon>
        <taxon>ecological metagenomes</taxon>
    </lineage>
</organism>
<comment type="caution">
    <text evidence="1">The sequence shown here is derived from an EMBL/GenBank/DDBJ whole genome shotgun (WGS) entry which is preliminary data.</text>
</comment>
<dbReference type="PROSITE" id="PS51318">
    <property type="entry name" value="TAT"/>
    <property type="match status" value="1"/>
</dbReference>
<dbReference type="InterPro" id="IPR025738">
    <property type="entry name" value="BatD"/>
</dbReference>
<evidence type="ECO:0008006" key="2">
    <source>
        <dbReference type="Google" id="ProtNLM"/>
    </source>
</evidence>